<organism evidence="3 4">
    <name type="scientific">Candidatus Zambryskibacteria bacterium RIFCSPHIGHO2_12_FULL_38_37</name>
    <dbReference type="NCBI Taxonomy" id="1802751"/>
    <lineage>
        <taxon>Bacteria</taxon>
        <taxon>Candidatus Zambryskiibacteriota</taxon>
    </lineage>
</organism>
<keyword evidence="2" id="KW-0732">Signal</keyword>
<reference evidence="3 4" key="1">
    <citation type="journal article" date="2016" name="Nat. Commun.">
        <title>Thousands of microbial genomes shed light on interconnected biogeochemical processes in an aquifer system.</title>
        <authorList>
            <person name="Anantharaman K."/>
            <person name="Brown C.T."/>
            <person name="Hug L.A."/>
            <person name="Sharon I."/>
            <person name="Castelle C.J."/>
            <person name="Probst A.J."/>
            <person name="Thomas B.C."/>
            <person name="Singh A."/>
            <person name="Wilkins M.J."/>
            <person name="Karaoz U."/>
            <person name="Brodie E.L."/>
            <person name="Williams K.H."/>
            <person name="Hubbard S.S."/>
            <person name="Banfield J.F."/>
        </authorList>
    </citation>
    <scope>NUCLEOTIDE SEQUENCE [LARGE SCALE GENOMIC DNA]</scope>
</reference>
<feature type="coiled-coil region" evidence="1">
    <location>
        <begin position="34"/>
        <end position="61"/>
    </location>
</feature>
<evidence type="ECO:0000256" key="2">
    <source>
        <dbReference type="SAM" id="SignalP"/>
    </source>
</evidence>
<comment type="caution">
    <text evidence="3">The sequence shown here is derived from an EMBL/GenBank/DDBJ whole genome shotgun (WGS) entry which is preliminary data.</text>
</comment>
<accession>A0A1G2TK58</accession>
<feature type="signal peptide" evidence="2">
    <location>
        <begin position="1"/>
        <end position="19"/>
    </location>
</feature>
<dbReference type="Proteomes" id="UP000178530">
    <property type="component" value="Unassembled WGS sequence"/>
</dbReference>
<keyword evidence="1" id="KW-0175">Coiled coil</keyword>
<evidence type="ECO:0000313" key="3">
    <source>
        <dbReference type="EMBL" id="OHA97690.1"/>
    </source>
</evidence>
<feature type="chain" id="PRO_5009584592" description="DUF5667 domain-containing protein" evidence="2">
    <location>
        <begin position="20"/>
        <end position="216"/>
    </location>
</feature>
<evidence type="ECO:0000256" key="1">
    <source>
        <dbReference type="SAM" id="Coils"/>
    </source>
</evidence>
<dbReference type="AlphaFoldDB" id="A0A1G2TK58"/>
<proteinExistence type="predicted"/>
<dbReference type="EMBL" id="MHVU01000041">
    <property type="protein sequence ID" value="OHA97690.1"/>
    <property type="molecule type" value="Genomic_DNA"/>
</dbReference>
<sequence length="216" mass="24963">MRKLLLATNLALSAFLAILLYENAPKPVTEITIAEASGESVRDLQKEYKELKAESESVLLKAQIRPSQRPCFAYEQYLEMTYLREQYIQVKGLSVPDDLPMVLENLAISAAEQVYEKIKKEELLNCGGNDSNIVEMSARIMDEYRKGFIREDVIREAYLREVRREIKAVLNAFKEDRTEDTREYAMLLIGHAENVWQFTLLELGVSRAVYKELFLE</sequence>
<gene>
    <name evidence="3" type="ORF">A3E32_03140</name>
</gene>
<name>A0A1G2TK58_9BACT</name>
<protein>
    <recommendedName>
        <fullName evidence="5">DUF5667 domain-containing protein</fullName>
    </recommendedName>
</protein>
<evidence type="ECO:0000313" key="4">
    <source>
        <dbReference type="Proteomes" id="UP000178530"/>
    </source>
</evidence>
<evidence type="ECO:0008006" key="5">
    <source>
        <dbReference type="Google" id="ProtNLM"/>
    </source>
</evidence>